<dbReference type="InParanoid" id="K0KEU6"/>
<feature type="compositionally biased region" description="Polar residues" evidence="1">
    <location>
        <begin position="480"/>
        <end position="489"/>
    </location>
</feature>
<protein>
    <submittedName>
        <fullName evidence="2">Uncharacterized protein</fullName>
    </submittedName>
</protein>
<keyword evidence="3" id="KW-1185">Reference proteome</keyword>
<dbReference type="Proteomes" id="UP000009328">
    <property type="component" value="Unassembled WGS sequence"/>
</dbReference>
<organism evidence="2 3">
    <name type="scientific">Wickerhamomyces ciferrii (strain ATCC 14091 / BCRC 22168 / CBS 111 / JCM 3599 / NBRC 0793 / NRRL Y-1031 F-60-10)</name>
    <name type="common">Yeast</name>
    <name type="synonym">Pichia ciferrii</name>
    <dbReference type="NCBI Taxonomy" id="1206466"/>
    <lineage>
        <taxon>Eukaryota</taxon>
        <taxon>Fungi</taxon>
        <taxon>Dikarya</taxon>
        <taxon>Ascomycota</taxon>
        <taxon>Saccharomycotina</taxon>
        <taxon>Saccharomycetes</taxon>
        <taxon>Phaffomycetales</taxon>
        <taxon>Wickerhamomycetaceae</taxon>
        <taxon>Wickerhamomyces</taxon>
    </lineage>
</organism>
<feature type="compositionally biased region" description="Basic and acidic residues" evidence="1">
    <location>
        <begin position="490"/>
        <end position="506"/>
    </location>
</feature>
<dbReference type="EMBL" id="CAIF01000086">
    <property type="protein sequence ID" value="CCH43655.1"/>
    <property type="molecule type" value="Genomic_DNA"/>
</dbReference>
<feature type="region of interest" description="Disordered" evidence="1">
    <location>
        <begin position="746"/>
        <end position="771"/>
    </location>
</feature>
<feature type="compositionally biased region" description="Acidic residues" evidence="1">
    <location>
        <begin position="442"/>
        <end position="451"/>
    </location>
</feature>
<dbReference type="HOGENOM" id="CLU_353083_0_0_1"/>
<feature type="compositionally biased region" description="Basic and acidic residues" evidence="1">
    <location>
        <begin position="640"/>
        <end position="656"/>
    </location>
</feature>
<proteinExistence type="predicted"/>
<feature type="compositionally biased region" description="Acidic residues" evidence="1">
    <location>
        <begin position="684"/>
        <end position="694"/>
    </location>
</feature>
<evidence type="ECO:0000313" key="2">
    <source>
        <dbReference type="EMBL" id="CCH43655.1"/>
    </source>
</evidence>
<feature type="compositionally biased region" description="Basic and acidic residues" evidence="1">
    <location>
        <begin position="664"/>
        <end position="677"/>
    </location>
</feature>
<gene>
    <name evidence="2" type="ORF">BN7_3208</name>
</gene>
<name>K0KEU6_WICCF</name>
<feature type="compositionally biased region" description="Basic and acidic residues" evidence="1">
    <location>
        <begin position="608"/>
        <end position="625"/>
    </location>
</feature>
<feature type="compositionally biased region" description="Basic and acidic residues" evidence="1">
    <location>
        <begin position="584"/>
        <end position="595"/>
    </location>
</feature>
<feature type="region of interest" description="Disordered" evidence="1">
    <location>
        <begin position="442"/>
        <end position="506"/>
    </location>
</feature>
<feature type="compositionally biased region" description="Basic and acidic residues" evidence="1">
    <location>
        <begin position="452"/>
        <end position="477"/>
    </location>
</feature>
<feature type="region of interest" description="Disordered" evidence="1">
    <location>
        <begin position="547"/>
        <end position="731"/>
    </location>
</feature>
<feature type="compositionally biased region" description="Polar residues" evidence="1">
    <location>
        <begin position="712"/>
        <end position="723"/>
    </location>
</feature>
<reference evidence="2 3" key="1">
    <citation type="journal article" date="2012" name="Eukaryot. Cell">
        <title>Draft genome sequence of Wickerhamomyces ciferrii NRRL Y-1031 F-60-10.</title>
        <authorList>
            <person name="Schneider J."/>
            <person name="Andrea H."/>
            <person name="Blom J."/>
            <person name="Jaenicke S."/>
            <person name="Ruckert C."/>
            <person name="Schorsch C."/>
            <person name="Szczepanowski R."/>
            <person name="Farwick M."/>
            <person name="Goesmann A."/>
            <person name="Puhler A."/>
            <person name="Schaffer S."/>
            <person name="Tauch A."/>
            <person name="Kohler T."/>
            <person name="Brinkrolf K."/>
        </authorList>
    </citation>
    <scope>NUCLEOTIDE SEQUENCE [LARGE SCALE GENOMIC DNA]</scope>
    <source>
        <strain evidence="3">ATCC 14091 / BCRC 22168 / CBS 111 / JCM 3599 / NBRC 0793 / NRRL Y-1031 F-60-10</strain>
    </source>
</reference>
<comment type="caution">
    <text evidence="2">The sequence shown here is derived from an EMBL/GenBank/DDBJ whole genome shotgun (WGS) entry which is preliminary data.</text>
</comment>
<sequence length="796" mass="91888">MVRLRSSQGNFFTFDEETRVFFDPKINRIISLENVQQLRENLNSSKDVNLKQVLDSLDHCLRKVETSSRYHDFKDPIKNIVILDRPIDNINPLKTPIYVCQLCLGYGGFVKDIDHFRFCPKLHTKAQKKNFKLNDQLFKEYLGYGFDGSLNETRKFLISRRWKDSTDEPEPDFIDSQLKWQSKNIVVISNVIKCNNSNNLITNISGSRILNPFTEEIEMYLIEKKTPNFDTILYILNQWDIWNKKPNYYKRLDSDSNIKFIDQNFSNAIPRKLSIYVCQSCKEFATRSYTDRMIHHIGTCSNNVTESAINVYSEYYELDTLDQEGKNPRCHFLINKNTFSKVLKLEDFILNKFDGNKEESVEVFSSNYGATEKADDVTKEEELNQVKERLNQFNQNRTLTDEVPVETTTRPSFNPISQDQIDPTNHALLDEIDDGELADIETPANEEEEEESEKKSEIPEDPKTNNDFEFEYGKEDEYNTIYQDGNNNTIKKEETHTNDQTLNRKESSIKLIRVESDGELSYPSSEIEEIDSITFSQLRSPIKNLKKFNLNSTPPSSKDSKIENLPRLSSSSSIELLHISPKGSKSENFFEKTSDFDPGLTSPLAKGTDIDVSDKDVNEVNKHDNVPALKLEQDDEHVDSDEITRDYEKYVLGKGDDDAEEDKLENKSDHANKEDTQSKFTLFVDEESSSDEDFFTPKNDPYEKEYPESNDPIISSQNLQSSPPISPIKFKNKLDIDSTPRVLPRIIPTSQNFDGSPTKKQKVQTTNQSNGDTIKLPFFKLIPTQNRVMSDEEFSD</sequence>
<evidence type="ECO:0000313" key="3">
    <source>
        <dbReference type="Proteomes" id="UP000009328"/>
    </source>
</evidence>
<evidence type="ECO:0000256" key="1">
    <source>
        <dbReference type="SAM" id="MobiDB-lite"/>
    </source>
</evidence>
<dbReference type="AlphaFoldDB" id="K0KEU6"/>
<accession>K0KEU6</accession>